<evidence type="ECO:0000313" key="2">
    <source>
        <dbReference type="Proteomes" id="UP001281761"/>
    </source>
</evidence>
<proteinExistence type="predicted"/>
<sequence length="187" mass="20965">MKSSVLPDHKPWKNEERYNSVCFALFSFHLSDRLIVNIYASSLTNATPTFHPFLLLPCLPFLPTSSSLSFLFLPGALSEAGYVERKDLYAAAVCLSPAFTFFRFLPSPTLFASKGGIVCKITVPTVSLSVPRKWRDTSLVKFYTYRGCDHMDIIQDAVPISRILDIVAPATVEEMDYENSLNPPDNF</sequence>
<protein>
    <submittedName>
        <fullName evidence="1">Uncharacterized protein</fullName>
    </submittedName>
</protein>
<reference evidence="1 2" key="1">
    <citation type="journal article" date="2022" name="bioRxiv">
        <title>Genomics of Preaxostyla Flagellates Illuminates Evolutionary Transitions and the Path Towards Mitochondrial Loss.</title>
        <authorList>
            <person name="Novak L.V.F."/>
            <person name="Treitli S.C."/>
            <person name="Pyrih J."/>
            <person name="Halakuc P."/>
            <person name="Pipaliya S.V."/>
            <person name="Vacek V."/>
            <person name="Brzon O."/>
            <person name="Soukal P."/>
            <person name="Eme L."/>
            <person name="Dacks J.B."/>
            <person name="Karnkowska A."/>
            <person name="Elias M."/>
            <person name="Hampl V."/>
        </authorList>
    </citation>
    <scope>NUCLEOTIDE SEQUENCE [LARGE SCALE GENOMIC DNA]</scope>
    <source>
        <strain evidence="1">NAU3</strain>
        <tissue evidence="1">Gut</tissue>
    </source>
</reference>
<dbReference type="Proteomes" id="UP001281761">
    <property type="component" value="Unassembled WGS sequence"/>
</dbReference>
<organism evidence="1 2">
    <name type="scientific">Blattamonas nauphoetae</name>
    <dbReference type="NCBI Taxonomy" id="2049346"/>
    <lineage>
        <taxon>Eukaryota</taxon>
        <taxon>Metamonada</taxon>
        <taxon>Preaxostyla</taxon>
        <taxon>Oxymonadida</taxon>
        <taxon>Blattamonas</taxon>
    </lineage>
</organism>
<accession>A0ABQ9Y505</accession>
<evidence type="ECO:0000313" key="1">
    <source>
        <dbReference type="EMBL" id="KAK2958816.1"/>
    </source>
</evidence>
<gene>
    <name evidence="1" type="ORF">BLNAU_6319</name>
</gene>
<keyword evidence="2" id="KW-1185">Reference proteome</keyword>
<comment type="caution">
    <text evidence="1">The sequence shown here is derived from an EMBL/GenBank/DDBJ whole genome shotgun (WGS) entry which is preliminary data.</text>
</comment>
<name>A0ABQ9Y505_9EUKA</name>
<dbReference type="EMBL" id="JARBJD010000035">
    <property type="protein sequence ID" value="KAK2958816.1"/>
    <property type="molecule type" value="Genomic_DNA"/>
</dbReference>